<dbReference type="SMART" id="SM00864">
    <property type="entry name" value="Tubulin"/>
    <property type="match status" value="1"/>
</dbReference>
<gene>
    <name evidence="6" type="primary">cetZ</name>
    <name evidence="8" type="ORF">DEALK_01650</name>
</gene>
<evidence type="ECO:0000313" key="9">
    <source>
        <dbReference type="Proteomes" id="UP000053947"/>
    </source>
</evidence>
<sequence>MKLMVIGLGQCGGRLADEFVRLHERARSFRKVDILTGAFAVDTDASSLRGLASIKAKHRLVIGENKTKGRGVGKQAALAAQIAREEGFKVIDAIRQSKQFAESDAFLLLGGTAGGTAAGCMPVIAEILKERYRDQAVFGICVLPFEHEEALEKINVENTTHCLRSAKVNMDAVFLIENQRYVKKGMSWSANIAEINKAIAGPFYSLLCAGEEKKRSHIGVGMLAASDILQMLSGWTAIGYGKTLIPLITMPWDKEGDENMSGRKAMDEAISELSIQCDTKTATKALYLVSAPEKEIGTDLIKFLGEYLKSIAPEASIRYGDYPIEKGLIDVTVVLSGFPVIERIKPYLEAQGKEPQASAPPAPAE</sequence>
<dbReference type="GO" id="GO:0003924">
    <property type="term" value="F:GTPase activity"/>
    <property type="evidence" value="ECO:0007669"/>
    <property type="project" value="InterPro"/>
</dbReference>
<accession>A0A0W0GL28</accession>
<keyword evidence="2 6" id="KW-0963">Cytoplasm</keyword>
<dbReference type="OrthoDB" id="158979at2"/>
<evidence type="ECO:0000256" key="4">
    <source>
        <dbReference type="ARBA" id="ARBA00022960"/>
    </source>
</evidence>
<dbReference type="InterPro" id="IPR037103">
    <property type="entry name" value="Tubulin/FtsZ-like_C"/>
</dbReference>
<comment type="similarity">
    <text evidence="1 6">Belongs to the CetZ family.</text>
</comment>
<evidence type="ECO:0000256" key="1">
    <source>
        <dbReference type="ARBA" id="ARBA00006877"/>
    </source>
</evidence>
<keyword evidence="5 6" id="KW-0342">GTP-binding</keyword>
<dbReference type="GO" id="GO:0005737">
    <property type="term" value="C:cytoplasm"/>
    <property type="evidence" value="ECO:0007669"/>
    <property type="project" value="UniProtKB-SubCell"/>
</dbReference>
<organism evidence="8 9">
    <name type="scientific">Dehalogenimonas alkenigignens</name>
    <dbReference type="NCBI Taxonomy" id="1217799"/>
    <lineage>
        <taxon>Bacteria</taxon>
        <taxon>Bacillati</taxon>
        <taxon>Chloroflexota</taxon>
        <taxon>Dehalococcoidia</taxon>
        <taxon>Dehalococcoidales</taxon>
        <taxon>Dehalococcoidaceae</taxon>
        <taxon>Dehalogenimonas</taxon>
    </lineage>
</organism>
<feature type="binding site" evidence="6">
    <location>
        <position position="148"/>
    </location>
    <ligand>
        <name>GTP</name>
        <dbReference type="ChEBI" id="CHEBI:37565"/>
    </ligand>
</feature>
<keyword evidence="8" id="KW-0131">Cell cycle</keyword>
<dbReference type="GO" id="GO:0051301">
    <property type="term" value="P:cell division"/>
    <property type="evidence" value="ECO:0007669"/>
    <property type="project" value="UniProtKB-KW"/>
</dbReference>
<feature type="domain" description="Tubulin/FtsZ GTPase" evidence="7">
    <location>
        <begin position="2"/>
        <end position="210"/>
    </location>
</feature>
<comment type="caution">
    <text evidence="6">Lacks conserved residue(s) required for the propagation of feature annotation.</text>
</comment>
<dbReference type="InterPro" id="IPR048737">
    <property type="entry name" value="CetZ_C"/>
</dbReference>
<reference evidence="8 9" key="1">
    <citation type="submission" date="2015-06" db="EMBL/GenBank/DDBJ databases">
        <title>Genome sequence of the organohalide-respiring Dehalogenimonas alkenigignens type strain (IP3-3T).</title>
        <authorList>
            <person name="Key T.A."/>
            <person name="Richmond D.P."/>
            <person name="Bowman K.S."/>
            <person name="Cho Y.-J."/>
            <person name="Chun J."/>
            <person name="da Costa M.S."/>
            <person name="Rainey F.A."/>
            <person name="Moe W.M."/>
        </authorList>
    </citation>
    <scope>NUCLEOTIDE SEQUENCE [LARGE SCALE GENOMIC DNA]</scope>
    <source>
        <strain evidence="8 9">IP3-3</strain>
    </source>
</reference>
<comment type="function">
    <text evidence="6">Involved in cell shape control.</text>
</comment>
<evidence type="ECO:0000313" key="8">
    <source>
        <dbReference type="EMBL" id="KTB49253.1"/>
    </source>
</evidence>
<dbReference type="Pfam" id="PF00091">
    <property type="entry name" value="Tubulin"/>
    <property type="match status" value="1"/>
</dbReference>
<comment type="caution">
    <text evidence="8">The sequence shown here is derived from an EMBL/GenBank/DDBJ whole genome shotgun (WGS) entry which is preliminary data.</text>
</comment>
<dbReference type="GO" id="GO:0032153">
    <property type="term" value="C:cell division site"/>
    <property type="evidence" value="ECO:0007669"/>
    <property type="project" value="TreeGrafter"/>
</dbReference>
<dbReference type="InterPro" id="IPR036525">
    <property type="entry name" value="Tubulin/FtsZ_GTPase_sf"/>
</dbReference>
<keyword evidence="8" id="KW-0132">Cell division</keyword>
<dbReference type="GO" id="GO:0008360">
    <property type="term" value="P:regulation of cell shape"/>
    <property type="evidence" value="ECO:0007669"/>
    <property type="project" value="UniProtKB-UniRule"/>
</dbReference>
<dbReference type="PANTHER" id="PTHR30314:SF10">
    <property type="entry name" value="TUBULIN-LIKE PROTEIN CETZ"/>
    <property type="match status" value="1"/>
</dbReference>
<protein>
    <recommendedName>
        <fullName evidence="6">Tubulin-like protein CetZ</fullName>
    </recommendedName>
</protein>
<evidence type="ECO:0000256" key="5">
    <source>
        <dbReference type="ARBA" id="ARBA00023134"/>
    </source>
</evidence>
<dbReference type="EMBL" id="LFDV01000001">
    <property type="protein sequence ID" value="KTB49253.1"/>
    <property type="molecule type" value="Genomic_DNA"/>
</dbReference>
<dbReference type="AlphaFoldDB" id="A0A0W0GL28"/>
<evidence type="ECO:0000256" key="3">
    <source>
        <dbReference type="ARBA" id="ARBA00022741"/>
    </source>
</evidence>
<keyword evidence="3 6" id="KW-0547">Nucleotide-binding</keyword>
<dbReference type="Gene3D" id="3.30.1330.20">
    <property type="entry name" value="Tubulin/FtsZ, C-terminal domain"/>
    <property type="match status" value="1"/>
</dbReference>
<dbReference type="PANTHER" id="PTHR30314">
    <property type="entry name" value="CELL DIVISION PROTEIN FTSZ-RELATED"/>
    <property type="match status" value="1"/>
</dbReference>
<keyword evidence="4 6" id="KW-0133">Cell shape</keyword>
<evidence type="ECO:0000259" key="7">
    <source>
        <dbReference type="SMART" id="SM00864"/>
    </source>
</evidence>
<dbReference type="Pfam" id="PF21011">
    <property type="entry name" value="CetZ_C"/>
    <property type="match status" value="1"/>
</dbReference>
<name>A0A0W0GL28_9CHLR</name>
<dbReference type="RefSeq" id="WP_058437789.1">
    <property type="nucleotide sequence ID" value="NZ_KQ758903.1"/>
</dbReference>
<proteinExistence type="inferred from homology"/>
<dbReference type="HAMAP" id="MF_01946">
    <property type="entry name" value="CetZ"/>
    <property type="match status" value="1"/>
</dbReference>
<dbReference type="Gene3D" id="3.40.50.1440">
    <property type="entry name" value="Tubulin/FtsZ, GTPase domain"/>
    <property type="match status" value="1"/>
</dbReference>
<feature type="binding site" evidence="6">
    <location>
        <position position="178"/>
    </location>
    <ligand>
        <name>GTP</name>
        <dbReference type="ChEBI" id="CHEBI:37565"/>
    </ligand>
</feature>
<keyword evidence="9" id="KW-1185">Reference proteome</keyword>
<dbReference type="GO" id="GO:0005525">
    <property type="term" value="F:GTP binding"/>
    <property type="evidence" value="ECO:0007669"/>
    <property type="project" value="UniProtKB-UniRule"/>
</dbReference>
<dbReference type="InterPro" id="IPR032907">
    <property type="entry name" value="CetZ"/>
</dbReference>
<comment type="subcellular location">
    <subcellularLocation>
        <location evidence="6">Cytoplasm</location>
    </subcellularLocation>
</comment>
<feature type="binding site" evidence="6">
    <location>
        <position position="196"/>
    </location>
    <ligand>
        <name>GTP</name>
        <dbReference type="ChEBI" id="CHEBI:37565"/>
    </ligand>
</feature>
<dbReference type="STRING" id="1217799.DEALK_01650"/>
<evidence type="ECO:0000256" key="2">
    <source>
        <dbReference type="ARBA" id="ARBA00022490"/>
    </source>
</evidence>
<dbReference type="SUPFAM" id="SSF52490">
    <property type="entry name" value="Tubulin nucleotide-binding domain-like"/>
    <property type="match status" value="1"/>
</dbReference>
<feature type="binding site" evidence="6">
    <location>
        <begin position="10"/>
        <end position="14"/>
    </location>
    <ligand>
        <name>GTP</name>
        <dbReference type="ChEBI" id="CHEBI:37565"/>
    </ligand>
</feature>
<dbReference type="Proteomes" id="UP000053947">
    <property type="component" value="Unassembled WGS sequence"/>
</dbReference>
<dbReference type="InterPro" id="IPR045061">
    <property type="entry name" value="FtsZ/CetZ"/>
</dbReference>
<dbReference type="InterPro" id="IPR003008">
    <property type="entry name" value="Tubulin_FtsZ_GTPase"/>
</dbReference>
<evidence type="ECO:0000256" key="6">
    <source>
        <dbReference type="HAMAP-Rule" id="MF_01946"/>
    </source>
</evidence>